<dbReference type="EMBL" id="APND01000002">
    <property type="protein sequence ID" value="MES1929020.1"/>
    <property type="molecule type" value="Genomic_DNA"/>
</dbReference>
<protein>
    <submittedName>
        <fullName evidence="2">VWA containing CoxE family protein</fullName>
    </submittedName>
</protein>
<accession>A0ABV2AZF6</accession>
<dbReference type="SUPFAM" id="SSF53300">
    <property type="entry name" value="vWA-like"/>
    <property type="match status" value="1"/>
</dbReference>
<gene>
    <name evidence="2" type="ORF">SADO_07187</name>
</gene>
<dbReference type="InterPro" id="IPR008912">
    <property type="entry name" value="Uncharacterised_CoxE"/>
</dbReference>
<dbReference type="InterPro" id="IPR011195">
    <property type="entry name" value="UCP010256"/>
</dbReference>
<sequence>MERTLANFVRALRMADVRVSTAETLDAFRAAEMIGWTDRQRFKDALGAVLSKSADEHAAFDACFDQFFHFDDFESGGVTQPLTDEHNDDAPEAAHGTQPSGDAAAPGEGESESQGGGGGNNRDDNGDATEAAASANPPVPTSSRSEAVSDPASPLGRMLMADDRTALSMAISRAARDNQLENIKVFTQQGLYTRRIMDDMGRAELVDEITTLESSSTAPDQRLAGELRQRHDRLRAQIRDHVESQFLLHADAQGERLREDMLRTARLANVSRRNDPLMRRAIERMARQLVAAHSRKRRVTKRGRLDVPRMIRKNMRHDAHMVELAWQSKRIDKPKVFAICDVSGSVALYARFMLMFLYSLKDVLPQVRAFAFCSDLAEVTDLFKQHDLDEAIRRTLAEHGQGSSDYGHALADFERLALSDIDRRTTVLILGDARNNEGNPRTDLLRKIFERSRRVIWLNPEPRVSWDTGDSVMGRYRAHCHQTKECGSLVQLERIVSDLLRAVT</sequence>
<dbReference type="Proteomes" id="UP001460888">
    <property type="component" value="Unassembled WGS sequence"/>
</dbReference>
<keyword evidence="3" id="KW-1185">Reference proteome</keyword>
<dbReference type="PIRSF" id="PIRSF010256">
    <property type="entry name" value="CoxE_vWa"/>
    <property type="match status" value="1"/>
</dbReference>
<evidence type="ECO:0000313" key="3">
    <source>
        <dbReference type="Proteomes" id="UP001460888"/>
    </source>
</evidence>
<dbReference type="RefSeq" id="WP_353110515.1">
    <property type="nucleotide sequence ID" value="NZ_APND01000002.1"/>
</dbReference>
<dbReference type="InterPro" id="IPR036465">
    <property type="entry name" value="vWFA_dom_sf"/>
</dbReference>
<reference evidence="2 3" key="1">
    <citation type="submission" date="2013-03" db="EMBL/GenBank/DDBJ databases">
        <title>Salinisphaera dokdonensis CL-ES53 Genome Sequencing.</title>
        <authorList>
            <person name="Li C."/>
            <person name="Lai Q."/>
            <person name="Shao Z."/>
        </authorList>
    </citation>
    <scope>NUCLEOTIDE SEQUENCE [LARGE SCALE GENOMIC DNA]</scope>
    <source>
        <strain evidence="2 3">CL-ES53</strain>
    </source>
</reference>
<dbReference type="Pfam" id="PF05762">
    <property type="entry name" value="VWA_CoxE"/>
    <property type="match status" value="1"/>
</dbReference>
<dbReference type="PANTHER" id="PTHR39338">
    <property type="entry name" value="BLL5662 PROTEIN-RELATED"/>
    <property type="match status" value="1"/>
</dbReference>
<organism evidence="2 3">
    <name type="scientific">Salinisphaera dokdonensis CL-ES53</name>
    <dbReference type="NCBI Taxonomy" id="1304272"/>
    <lineage>
        <taxon>Bacteria</taxon>
        <taxon>Pseudomonadati</taxon>
        <taxon>Pseudomonadota</taxon>
        <taxon>Gammaproteobacteria</taxon>
        <taxon>Salinisphaerales</taxon>
        <taxon>Salinisphaeraceae</taxon>
        <taxon>Salinisphaera</taxon>
    </lineage>
</organism>
<evidence type="ECO:0000256" key="1">
    <source>
        <dbReference type="SAM" id="MobiDB-lite"/>
    </source>
</evidence>
<dbReference type="PANTHER" id="PTHR39338:SF5">
    <property type="entry name" value="BLR6139 PROTEIN"/>
    <property type="match status" value="1"/>
</dbReference>
<evidence type="ECO:0000313" key="2">
    <source>
        <dbReference type="EMBL" id="MES1929020.1"/>
    </source>
</evidence>
<feature type="region of interest" description="Disordered" evidence="1">
    <location>
        <begin position="78"/>
        <end position="156"/>
    </location>
</feature>
<name>A0ABV2AZF6_9GAMM</name>
<proteinExistence type="predicted"/>
<comment type="caution">
    <text evidence="2">The sequence shown here is derived from an EMBL/GenBank/DDBJ whole genome shotgun (WGS) entry which is preliminary data.</text>
</comment>